<sequence length="127" mass="14693">MRLDRGRKDLRVRKAGPVFRSANFALEYAIRKVQDYRQGLQLNGLHQLLVFAYDVNMLAENPQTIRENTEILLEASKAIGLEVISRKDKVYDYVLWYQNIVRNGNIQIGDLSFQGVEKFKYLGAKVT</sequence>
<dbReference type="EMBL" id="JAJSOF020000041">
    <property type="protein sequence ID" value="KAJ4426000.1"/>
    <property type="molecule type" value="Genomic_DNA"/>
</dbReference>
<protein>
    <submittedName>
        <fullName evidence="1">Uncharacterized protein</fullName>
    </submittedName>
</protein>
<comment type="caution">
    <text evidence="1">The sequence shown here is derived from an EMBL/GenBank/DDBJ whole genome shotgun (WGS) entry which is preliminary data.</text>
</comment>
<organism evidence="1 2">
    <name type="scientific">Periplaneta americana</name>
    <name type="common">American cockroach</name>
    <name type="synonym">Blatta americana</name>
    <dbReference type="NCBI Taxonomy" id="6978"/>
    <lineage>
        <taxon>Eukaryota</taxon>
        <taxon>Metazoa</taxon>
        <taxon>Ecdysozoa</taxon>
        <taxon>Arthropoda</taxon>
        <taxon>Hexapoda</taxon>
        <taxon>Insecta</taxon>
        <taxon>Pterygota</taxon>
        <taxon>Neoptera</taxon>
        <taxon>Polyneoptera</taxon>
        <taxon>Dictyoptera</taxon>
        <taxon>Blattodea</taxon>
        <taxon>Blattoidea</taxon>
        <taxon>Blattidae</taxon>
        <taxon>Blattinae</taxon>
        <taxon>Periplaneta</taxon>
    </lineage>
</organism>
<name>A0ABQ8RWS3_PERAM</name>
<gene>
    <name evidence="1" type="ORF">ANN_27627</name>
</gene>
<reference evidence="1 2" key="1">
    <citation type="journal article" date="2022" name="Allergy">
        <title>Genome assembly and annotation of Periplaneta americana reveal a comprehensive cockroach allergen profile.</title>
        <authorList>
            <person name="Wang L."/>
            <person name="Xiong Q."/>
            <person name="Saelim N."/>
            <person name="Wang L."/>
            <person name="Nong W."/>
            <person name="Wan A.T."/>
            <person name="Shi M."/>
            <person name="Liu X."/>
            <person name="Cao Q."/>
            <person name="Hui J.H.L."/>
            <person name="Sookrung N."/>
            <person name="Leung T.F."/>
            <person name="Tungtrongchitr A."/>
            <person name="Tsui S.K.W."/>
        </authorList>
    </citation>
    <scope>NUCLEOTIDE SEQUENCE [LARGE SCALE GENOMIC DNA]</scope>
    <source>
        <strain evidence="1">PWHHKU_190912</strain>
    </source>
</reference>
<proteinExistence type="predicted"/>
<accession>A0ABQ8RWS3</accession>
<evidence type="ECO:0000313" key="2">
    <source>
        <dbReference type="Proteomes" id="UP001148838"/>
    </source>
</evidence>
<evidence type="ECO:0000313" key="1">
    <source>
        <dbReference type="EMBL" id="KAJ4426000.1"/>
    </source>
</evidence>
<dbReference type="Proteomes" id="UP001148838">
    <property type="component" value="Unassembled WGS sequence"/>
</dbReference>
<keyword evidence="2" id="KW-1185">Reference proteome</keyword>